<dbReference type="RefSeq" id="WP_213408899.1">
    <property type="nucleotide sequence ID" value="NZ_CP074441.1"/>
</dbReference>
<comment type="caution">
    <text evidence="4">The sequence shown here is derived from an EMBL/GenBank/DDBJ whole genome shotgun (WGS) entry which is preliminary data.</text>
</comment>
<evidence type="ECO:0000313" key="4">
    <source>
        <dbReference type="EMBL" id="MCW0953383.1"/>
    </source>
</evidence>
<keyword evidence="1 4" id="KW-0378">Hydrolase</keyword>
<reference evidence="4 5" key="1">
    <citation type="submission" date="2022-10" db="EMBL/GenBank/DDBJ databases">
        <title>Weissella fermenti sp. nov., isolated from fermented cabbage.</title>
        <authorList>
            <person name="Lee J.K."/>
            <person name="Baek J.H."/>
            <person name="Choi D.G."/>
            <person name="Kim J.M."/>
            <person name="Jeon C.O."/>
        </authorList>
    </citation>
    <scope>NUCLEOTIDE SEQUENCE [LARGE SCALE GENOMIC DNA]</scope>
    <source>
        <strain evidence="4 5">KACC 18534</strain>
    </source>
</reference>
<dbReference type="Pfam" id="PF01156">
    <property type="entry name" value="IU_nuc_hydro"/>
    <property type="match status" value="1"/>
</dbReference>
<dbReference type="PANTHER" id="PTHR12304:SF4">
    <property type="entry name" value="URIDINE NUCLEOSIDASE"/>
    <property type="match status" value="1"/>
</dbReference>
<gene>
    <name evidence="4" type="ORF">OIT44_04755</name>
</gene>
<keyword evidence="5" id="KW-1185">Reference proteome</keyword>
<keyword evidence="2" id="KW-0326">Glycosidase</keyword>
<evidence type="ECO:0000256" key="1">
    <source>
        <dbReference type="ARBA" id="ARBA00022801"/>
    </source>
</evidence>
<evidence type="ECO:0000259" key="3">
    <source>
        <dbReference type="Pfam" id="PF01156"/>
    </source>
</evidence>
<feature type="domain" description="Inosine/uridine-preferring nucleoside hydrolase" evidence="3">
    <location>
        <begin position="6"/>
        <end position="302"/>
    </location>
</feature>
<dbReference type="InterPro" id="IPR023186">
    <property type="entry name" value="IUNH"/>
</dbReference>
<dbReference type="GO" id="GO:0016787">
    <property type="term" value="F:hydrolase activity"/>
    <property type="evidence" value="ECO:0007669"/>
    <property type="project" value="UniProtKB-KW"/>
</dbReference>
<evidence type="ECO:0000313" key="5">
    <source>
        <dbReference type="Proteomes" id="UP001526225"/>
    </source>
</evidence>
<dbReference type="SUPFAM" id="SSF53590">
    <property type="entry name" value="Nucleoside hydrolase"/>
    <property type="match status" value="1"/>
</dbReference>
<proteinExistence type="predicted"/>
<dbReference type="InterPro" id="IPR036452">
    <property type="entry name" value="Ribo_hydro-like"/>
</dbReference>
<dbReference type="Proteomes" id="UP001526225">
    <property type="component" value="Unassembled WGS sequence"/>
</dbReference>
<dbReference type="InterPro" id="IPR001910">
    <property type="entry name" value="Inosine/uridine_hydrolase_dom"/>
</dbReference>
<organism evidence="4 5">
    <name type="scientific">Weissella ceti</name>
    <dbReference type="NCBI Taxonomy" id="759620"/>
    <lineage>
        <taxon>Bacteria</taxon>
        <taxon>Bacillati</taxon>
        <taxon>Bacillota</taxon>
        <taxon>Bacilli</taxon>
        <taxon>Lactobacillales</taxon>
        <taxon>Lactobacillaceae</taxon>
        <taxon>Weissella</taxon>
    </lineage>
</organism>
<dbReference type="Gene3D" id="3.90.245.10">
    <property type="entry name" value="Ribonucleoside hydrolase-like"/>
    <property type="match status" value="1"/>
</dbReference>
<sequence length="315" mass="34341">MAKKKMILDLDTGVDDVLAIAYALATPDADLIGIVSSYGNTLVDIAGENSLKMLEQFGAPDVPVFIGHSHSSDTESFETMEISKQIHGQRGLGAVELPLAKRAVEEQHGVDFIIEAAHKYADDLVIVPTGPLTNLADAMQKDPEIADLIGNITIMGGALTIPGNVTAYTEANINQDPKAADYVFRNAKMLVMVGLDVTMKTLLTKNETQQWRELGTDKGVIMADIFDFYIDAYRDLGIDERGAALHDPLAVGVAVDPALVSLFPINMMVDHEDGRTIGDPKRLLDPVKNNYAAIDVDEDFYLERFMNYMAIVLGK</sequence>
<dbReference type="PANTHER" id="PTHR12304">
    <property type="entry name" value="INOSINE-URIDINE PREFERRING NUCLEOSIDE HYDROLASE"/>
    <property type="match status" value="1"/>
</dbReference>
<evidence type="ECO:0000256" key="2">
    <source>
        <dbReference type="ARBA" id="ARBA00023295"/>
    </source>
</evidence>
<protein>
    <submittedName>
        <fullName evidence="4">Nucleoside hydrolase</fullName>
    </submittedName>
</protein>
<dbReference type="EMBL" id="JAOZFE010000004">
    <property type="protein sequence ID" value="MCW0953383.1"/>
    <property type="molecule type" value="Genomic_DNA"/>
</dbReference>
<name>A0ABT3E651_9LACO</name>
<accession>A0ABT3E651</accession>
<dbReference type="CDD" id="cd02650">
    <property type="entry name" value="nuc_hydro_CaPnhB"/>
    <property type="match status" value="1"/>
</dbReference>